<reference evidence="2 3" key="1">
    <citation type="journal article" date="2013" name="Nat. Genet.">
        <title>The high-quality draft genome of peach (Prunus persica) identifies unique patterns of genetic diversity, domestication and genome evolution.</title>
        <authorList>
            <consortium name="International Peach Genome Initiative"/>
            <person name="Verde I."/>
            <person name="Abbott A.G."/>
            <person name="Scalabrin S."/>
            <person name="Jung S."/>
            <person name="Shu S."/>
            <person name="Marroni F."/>
            <person name="Zhebentyayeva T."/>
            <person name="Dettori M.T."/>
            <person name="Grimwood J."/>
            <person name="Cattonaro F."/>
            <person name="Zuccolo A."/>
            <person name="Rossini L."/>
            <person name="Jenkins J."/>
            <person name="Vendramin E."/>
            <person name="Meisel L.A."/>
            <person name="Decroocq V."/>
            <person name="Sosinski B."/>
            <person name="Prochnik S."/>
            <person name="Mitros T."/>
            <person name="Policriti A."/>
            <person name="Cipriani G."/>
            <person name="Dondini L."/>
            <person name="Ficklin S."/>
            <person name="Goodstein D.M."/>
            <person name="Xuan P."/>
            <person name="Del Fabbro C."/>
            <person name="Aramini V."/>
            <person name="Copetti D."/>
            <person name="Gonzalez S."/>
            <person name="Horner D.S."/>
            <person name="Falchi R."/>
            <person name="Lucas S."/>
            <person name="Mica E."/>
            <person name="Maldonado J."/>
            <person name="Lazzari B."/>
            <person name="Bielenberg D."/>
            <person name="Pirona R."/>
            <person name="Miculan M."/>
            <person name="Barakat A."/>
            <person name="Testolin R."/>
            <person name="Stella A."/>
            <person name="Tartarini S."/>
            <person name="Tonutti P."/>
            <person name="Arus P."/>
            <person name="Orellana A."/>
            <person name="Wells C."/>
            <person name="Main D."/>
            <person name="Vizzotto G."/>
            <person name="Silva H."/>
            <person name="Salamini F."/>
            <person name="Schmutz J."/>
            <person name="Morgante M."/>
            <person name="Rokhsar D.S."/>
        </authorList>
    </citation>
    <scope>NUCLEOTIDE SEQUENCE [LARGE SCALE GENOMIC DNA]</scope>
    <source>
        <strain evidence="3">cv. Nemared</strain>
    </source>
</reference>
<evidence type="ECO:0000313" key="2">
    <source>
        <dbReference type="EMBL" id="ONI31664.1"/>
    </source>
</evidence>
<dbReference type="Gramene" id="ONI31664">
    <property type="protein sequence ID" value="ONI31664"/>
    <property type="gene ID" value="PRUPE_1G324500"/>
</dbReference>
<dbReference type="EMBL" id="CM007651">
    <property type="protein sequence ID" value="ONI31664.1"/>
    <property type="molecule type" value="Genomic_DNA"/>
</dbReference>
<sequence>MSEVIPFWRRVVCASAMSFCVLLEQEEINFGFTKLCKGSRKLFSACLFFTSIYMILGFIGKPTRWWVVLVRPYSQPHRVGLFGV</sequence>
<accession>A0A251R6J6</accession>
<keyword evidence="1" id="KW-0472">Membrane</keyword>
<feature type="transmembrane region" description="Helical" evidence="1">
    <location>
        <begin position="42"/>
        <end position="60"/>
    </location>
</feature>
<protein>
    <submittedName>
        <fullName evidence="2">Uncharacterized protein</fullName>
    </submittedName>
</protein>
<keyword evidence="1" id="KW-0812">Transmembrane</keyword>
<keyword evidence="1" id="KW-1133">Transmembrane helix</keyword>
<evidence type="ECO:0000256" key="1">
    <source>
        <dbReference type="SAM" id="Phobius"/>
    </source>
</evidence>
<dbReference type="AlphaFoldDB" id="A0A251R6J6"/>
<name>A0A251R6J6_PRUPE</name>
<proteinExistence type="predicted"/>
<dbReference type="Proteomes" id="UP000006882">
    <property type="component" value="Chromosome G1"/>
</dbReference>
<evidence type="ECO:0000313" key="3">
    <source>
        <dbReference type="Proteomes" id="UP000006882"/>
    </source>
</evidence>
<gene>
    <name evidence="2" type="ORF">PRUPE_1G324500</name>
</gene>
<keyword evidence="3" id="KW-1185">Reference proteome</keyword>
<organism evidence="2 3">
    <name type="scientific">Prunus persica</name>
    <name type="common">Peach</name>
    <name type="synonym">Amygdalus persica</name>
    <dbReference type="NCBI Taxonomy" id="3760"/>
    <lineage>
        <taxon>Eukaryota</taxon>
        <taxon>Viridiplantae</taxon>
        <taxon>Streptophyta</taxon>
        <taxon>Embryophyta</taxon>
        <taxon>Tracheophyta</taxon>
        <taxon>Spermatophyta</taxon>
        <taxon>Magnoliopsida</taxon>
        <taxon>eudicotyledons</taxon>
        <taxon>Gunneridae</taxon>
        <taxon>Pentapetalae</taxon>
        <taxon>rosids</taxon>
        <taxon>fabids</taxon>
        <taxon>Rosales</taxon>
        <taxon>Rosaceae</taxon>
        <taxon>Amygdaloideae</taxon>
        <taxon>Amygdaleae</taxon>
        <taxon>Prunus</taxon>
    </lineage>
</organism>